<evidence type="ECO:0000313" key="2">
    <source>
        <dbReference type="EMBL" id="ETO34104.1"/>
    </source>
</evidence>
<feature type="non-terminal residue" evidence="2">
    <location>
        <position position="1"/>
    </location>
</feature>
<sequence>KEWLSLTNKPQKLNTLICCICNQIANNAMELHCDEHENADQVYVVGEQCLQNYLKQNNGKCPIQQHQHCEFSQNKIVKKSVSKLLAICPRQFSLNKKQSNEGTKFGGDEEYWNESNLNLNLNSNSKKNCNCNYKGKMKDLKDHLDKSCNFISIKQNISYETVNELNVMSGQIKELQNAVKSQTEQVENLKTESLKKDEQIFGLTKDIQQFKIEIVNLKKQQNEQNKQIDNLKYELQEKGQIITALTNSIQQLKTDNTEFKKQLKQYQIKFDQYKQNITKVENQNTNIQQLQLQIKTQSKEEQKNEQRTTRTRTRKTTTTTIVRICCHSFKVRI</sequence>
<dbReference type="Proteomes" id="UP000023152">
    <property type="component" value="Unassembled WGS sequence"/>
</dbReference>
<name>X6P7R1_RETFI</name>
<feature type="coiled-coil region" evidence="1">
    <location>
        <begin position="165"/>
        <end position="307"/>
    </location>
</feature>
<keyword evidence="3" id="KW-1185">Reference proteome</keyword>
<dbReference type="EMBL" id="ASPP01002875">
    <property type="protein sequence ID" value="ETO34104.1"/>
    <property type="molecule type" value="Genomic_DNA"/>
</dbReference>
<dbReference type="InterPro" id="IPR013083">
    <property type="entry name" value="Znf_RING/FYVE/PHD"/>
</dbReference>
<evidence type="ECO:0000313" key="3">
    <source>
        <dbReference type="Proteomes" id="UP000023152"/>
    </source>
</evidence>
<organism evidence="2 3">
    <name type="scientific">Reticulomyxa filosa</name>
    <dbReference type="NCBI Taxonomy" id="46433"/>
    <lineage>
        <taxon>Eukaryota</taxon>
        <taxon>Sar</taxon>
        <taxon>Rhizaria</taxon>
        <taxon>Retaria</taxon>
        <taxon>Foraminifera</taxon>
        <taxon>Monothalamids</taxon>
        <taxon>Reticulomyxidae</taxon>
        <taxon>Reticulomyxa</taxon>
    </lineage>
</organism>
<reference evidence="2 3" key="1">
    <citation type="journal article" date="2013" name="Curr. Biol.">
        <title>The Genome of the Foraminiferan Reticulomyxa filosa.</title>
        <authorList>
            <person name="Glockner G."/>
            <person name="Hulsmann N."/>
            <person name="Schleicher M."/>
            <person name="Noegel A.A."/>
            <person name="Eichinger L."/>
            <person name="Gallinger C."/>
            <person name="Pawlowski J."/>
            <person name="Sierra R."/>
            <person name="Euteneuer U."/>
            <person name="Pillet L."/>
            <person name="Moustafa A."/>
            <person name="Platzer M."/>
            <person name="Groth M."/>
            <person name="Szafranski K."/>
            <person name="Schliwa M."/>
        </authorList>
    </citation>
    <scope>NUCLEOTIDE SEQUENCE [LARGE SCALE GENOMIC DNA]</scope>
</reference>
<accession>X6P7R1</accession>
<dbReference type="OrthoDB" id="1630758at2759"/>
<comment type="caution">
    <text evidence="2">The sequence shown here is derived from an EMBL/GenBank/DDBJ whole genome shotgun (WGS) entry which is preliminary data.</text>
</comment>
<keyword evidence="1" id="KW-0175">Coiled coil</keyword>
<dbReference type="Gene3D" id="3.30.40.10">
    <property type="entry name" value="Zinc/RING finger domain, C3HC4 (zinc finger)"/>
    <property type="match status" value="1"/>
</dbReference>
<gene>
    <name evidence="2" type="ORF">RFI_02990</name>
</gene>
<evidence type="ECO:0000256" key="1">
    <source>
        <dbReference type="SAM" id="Coils"/>
    </source>
</evidence>
<dbReference type="SUPFAM" id="SSF90257">
    <property type="entry name" value="Myosin rod fragments"/>
    <property type="match status" value="1"/>
</dbReference>
<protein>
    <submittedName>
        <fullName evidence="2">Viral A-type inclusion protein</fullName>
    </submittedName>
</protein>
<dbReference type="AlphaFoldDB" id="X6P7R1"/>
<proteinExistence type="predicted"/>